<protein>
    <submittedName>
        <fullName evidence="1">Uncharacterized protein</fullName>
    </submittedName>
</protein>
<feature type="non-terminal residue" evidence="1">
    <location>
        <position position="70"/>
    </location>
</feature>
<evidence type="ECO:0000313" key="2">
    <source>
        <dbReference type="Proteomes" id="UP000727407"/>
    </source>
</evidence>
<reference evidence="1" key="1">
    <citation type="submission" date="2020-07" db="EMBL/GenBank/DDBJ databases">
        <title>Clarias magur genome sequencing, assembly and annotation.</title>
        <authorList>
            <person name="Kushwaha B."/>
            <person name="Kumar R."/>
            <person name="Das P."/>
            <person name="Joshi C.G."/>
            <person name="Kumar D."/>
            <person name="Nagpure N.S."/>
            <person name="Pandey M."/>
            <person name="Agarwal S."/>
            <person name="Srivastava S."/>
            <person name="Singh M."/>
            <person name="Sahoo L."/>
            <person name="Jayasankar P."/>
            <person name="Meher P.K."/>
            <person name="Koringa P.G."/>
            <person name="Iquebal M.A."/>
            <person name="Das S.P."/>
            <person name="Bit A."/>
            <person name="Patnaik S."/>
            <person name="Patel N."/>
            <person name="Shah T.M."/>
            <person name="Hinsu A."/>
            <person name="Jena J.K."/>
        </authorList>
    </citation>
    <scope>NUCLEOTIDE SEQUENCE</scope>
    <source>
        <strain evidence="1">CIFAMagur01</strain>
        <tissue evidence="1">Testis</tissue>
    </source>
</reference>
<keyword evidence="2" id="KW-1185">Reference proteome</keyword>
<evidence type="ECO:0000313" key="1">
    <source>
        <dbReference type="EMBL" id="KAF5895184.1"/>
    </source>
</evidence>
<dbReference type="AlphaFoldDB" id="A0A8J4WX33"/>
<comment type="caution">
    <text evidence="1">The sequence shown here is derived from an EMBL/GenBank/DDBJ whole genome shotgun (WGS) entry which is preliminary data.</text>
</comment>
<proteinExistence type="predicted"/>
<accession>A0A8J4WX33</accession>
<dbReference type="EMBL" id="QNUK01000335">
    <property type="protein sequence ID" value="KAF5895184.1"/>
    <property type="molecule type" value="Genomic_DNA"/>
</dbReference>
<name>A0A8J4WX33_CLAMG</name>
<sequence length="70" mass="7944">MHLQTNLEETMQPKTPLQEAVQQGVGHQSAQLVILSPWEQDSIASINLSKMRHHANTSPESLYFELYPTL</sequence>
<dbReference type="Proteomes" id="UP000727407">
    <property type="component" value="Unassembled WGS sequence"/>
</dbReference>
<organism evidence="1 2">
    <name type="scientific">Clarias magur</name>
    <name type="common">Asian catfish</name>
    <name type="synonym">Macropteronotus magur</name>
    <dbReference type="NCBI Taxonomy" id="1594786"/>
    <lineage>
        <taxon>Eukaryota</taxon>
        <taxon>Metazoa</taxon>
        <taxon>Chordata</taxon>
        <taxon>Craniata</taxon>
        <taxon>Vertebrata</taxon>
        <taxon>Euteleostomi</taxon>
        <taxon>Actinopterygii</taxon>
        <taxon>Neopterygii</taxon>
        <taxon>Teleostei</taxon>
        <taxon>Ostariophysi</taxon>
        <taxon>Siluriformes</taxon>
        <taxon>Clariidae</taxon>
        <taxon>Clarias</taxon>
    </lineage>
</organism>
<gene>
    <name evidence="1" type="ORF">DAT39_015094</name>
</gene>